<protein>
    <submittedName>
        <fullName evidence="1">Uncharacterized protein</fullName>
    </submittedName>
</protein>
<evidence type="ECO:0000313" key="1">
    <source>
        <dbReference type="EMBL" id="GER89753.1"/>
    </source>
</evidence>
<dbReference type="EMBL" id="BKZW01000002">
    <property type="protein sequence ID" value="GER89753.1"/>
    <property type="molecule type" value="Genomic_DNA"/>
</dbReference>
<comment type="caution">
    <text evidence="1">The sequence shown here is derived from an EMBL/GenBank/DDBJ whole genome shotgun (WGS) entry which is preliminary data.</text>
</comment>
<proteinExistence type="predicted"/>
<dbReference type="Proteomes" id="UP000326912">
    <property type="component" value="Unassembled WGS sequence"/>
</dbReference>
<gene>
    <name evidence="1" type="ORF">KDW_39150</name>
</gene>
<name>A0A5J4KQ81_9CHLR</name>
<reference evidence="1 2" key="1">
    <citation type="submission" date="2019-10" db="EMBL/GenBank/DDBJ databases">
        <title>Dictyobacter vulcani sp. nov., within the class Ktedonobacteria, isolated from soil of volcanic Mt. Zao.</title>
        <authorList>
            <person name="Zheng Y."/>
            <person name="Wang C.M."/>
            <person name="Sakai Y."/>
            <person name="Abe K."/>
            <person name="Yokota A."/>
            <person name="Yabe S."/>
        </authorList>
    </citation>
    <scope>NUCLEOTIDE SEQUENCE [LARGE SCALE GENOMIC DNA]</scope>
    <source>
        <strain evidence="1 2">W12</strain>
    </source>
</reference>
<keyword evidence="2" id="KW-1185">Reference proteome</keyword>
<evidence type="ECO:0000313" key="2">
    <source>
        <dbReference type="Proteomes" id="UP000326912"/>
    </source>
</evidence>
<dbReference type="AlphaFoldDB" id="A0A5J4KQ81"/>
<accession>A0A5J4KQ81</accession>
<sequence length="93" mass="10622">MPLTIKNMNKFPLKITKLTVFEKSITSVPLTIEPYTLDTVDVEFQATGTQEIQYIHWQLSCDGGGQYNNCTGSLSMPIRRLQVNSIDDMFEEF</sequence>
<organism evidence="1 2">
    <name type="scientific">Dictyobacter vulcani</name>
    <dbReference type="NCBI Taxonomy" id="2607529"/>
    <lineage>
        <taxon>Bacteria</taxon>
        <taxon>Bacillati</taxon>
        <taxon>Chloroflexota</taxon>
        <taxon>Ktedonobacteria</taxon>
        <taxon>Ktedonobacterales</taxon>
        <taxon>Dictyobacteraceae</taxon>
        <taxon>Dictyobacter</taxon>
    </lineage>
</organism>